<keyword evidence="6" id="KW-0808">Transferase</keyword>
<dbReference type="InterPro" id="IPR003660">
    <property type="entry name" value="HAMP_dom"/>
</dbReference>
<evidence type="ECO:0000256" key="6">
    <source>
        <dbReference type="ARBA" id="ARBA00022679"/>
    </source>
</evidence>
<dbReference type="EC" id="2.7.13.3" evidence="3"/>
<keyword evidence="16" id="KW-1185">Reference proteome</keyword>
<dbReference type="InterPro" id="IPR033479">
    <property type="entry name" value="dCache_1"/>
</dbReference>
<dbReference type="Gene3D" id="1.10.287.130">
    <property type="match status" value="1"/>
</dbReference>
<protein>
    <recommendedName>
        <fullName evidence="3">histidine kinase</fullName>
        <ecNumber evidence="3">2.7.13.3</ecNumber>
    </recommendedName>
</protein>
<dbReference type="SMART" id="SM00304">
    <property type="entry name" value="HAMP"/>
    <property type="match status" value="1"/>
</dbReference>
<dbReference type="RefSeq" id="WP_143564105.1">
    <property type="nucleotide sequence ID" value="NZ_BMPL01000006.1"/>
</dbReference>
<dbReference type="InterPro" id="IPR003594">
    <property type="entry name" value="HATPase_dom"/>
</dbReference>
<keyword evidence="5" id="KW-0597">Phosphoprotein</keyword>
<dbReference type="Pfam" id="PF02743">
    <property type="entry name" value="dCache_1"/>
    <property type="match status" value="1"/>
</dbReference>
<evidence type="ECO:0000256" key="3">
    <source>
        <dbReference type="ARBA" id="ARBA00012438"/>
    </source>
</evidence>
<keyword evidence="7 12" id="KW-0812">Transmembrane</keyword>
<evidence type="ECO:0000256" key="10">
    <source>
        <dbReference type="ARBA" id="ARBA00023136"/>
    </source>
</evidence>
<keyword evidence="4" id="KW-1003">Cell membrane</keyword>
<feature type="domain" description="Histidine kinase" evidence="13">
    <location>
        <begin position="449"/>
        <end position="680"/>
    </location>
</feature>
<evidence type="ECO:0000256" key="11">
    <source>
        <dbReference type="SAM" id="Coils"/>
    </source>
</evidence>
<dbReference type="Pfam" id="PF02518">
    <property type="entry name" value="HATPase_c"/>
    <property type="match status" value="1"/>
</dbReference>
<dbReference type="SUPFAM" id="SSF158472">
    <property type="entry name" value="HAMP domain-like"/>
    <property type="match status" value="1"/>
</dbReference>
<keyword evidence="10 12" id="KW-0472">Membrane</keyword>
<evidence type="ECO:0000256" key="4">
    <source>
        <dbReference type="ARBA" id="ARBA00022475"/>
    </source>
</evidence>
<dbReference type="SUPFAM" id="SSF55874">
    <property type="entry name" value="ATPase domain of HSP90 chaperone/DNA topoisomerase II/histidine kinase"/>
    <property type="match status" value="1"/>
</dbReference>
<sequence>MKRFGLSSVLFFWLLISVMVPTLLLSTLYLSSFKATLLEQEQEHLSQFADKKVKQVEDYISERIADVFTLSQSTEVIEVFGVLMAKNQGGESQRAEYIALLEKYRHVYQQYSDYGYLDLLFISPSEEVIFSLTSQHELTNNQTTEHKPPHGLHGVIEKAKYFLESSSSSFEYSTELEQATAFIGAPVLNEGKLLGVIVLQVDSQIIQRVTLDVSGNLSSREVVVAAKQDEYFSYQAKLKYDPDVVIGDLHPVFALPKPLANAISGIRGIVYAQDYRGEDVIAATRYIPSMQWGMVLKEDLAEVMRAYHELLRLSVFMFLMVIFSVLILAGILGRWLAKPFELMIEMMEKIASGTTDSSLSLQGTRESYELAMSFNQMSQSLALARETLEQKVEERTRDLTHEISLRESKELALNESYKELNESMQRLQSMQSKLVESEKMASLGGLVAGFAHELNTPIGIAITASSLFSRELIILEKSYNSDTLTEVVFNQYLNEIKDTCFLLDKNLKRTASFVSNFKLVAVEQTNLHKERFDLHDLVDSLLKSLTPETKKYPVDIINEIPADISINSYAGDFYQLLTNLVLNAMIHAFEGQDKGKLTIGASLCQYNLVLTVSDNGKGISQNDCCCIFEPFFTTRRGSGGSGLGLSIVYNIATHKLHGDIQVSSILGQGTEFIMTLPIENDT</sequence>
<keyword evidence="8 15" id="KW-0418">Kinase</keyword>
<dbReference type="Pfam" id="PF00672">
    <property type="entry name" value="HAMP"/>
    <property type="match status" value="1"/>
</dbReference>
<feature type="domain" description="HAMP" evidence="14">
    <location>
        <begin position="334"/>
        <end position="386"/>
    </location>
</feature>
<dbReference type="Gene3D" id="6.10.340.10">
    <property type="match status" value="1"/>
</dbReference>
<evidence type="ECO:0000256" key="9">
    <source>
        <dbReference type="ARBA" id="ARBA00022989"/>
    </source>
</evidence>
<evidence type="ECO:0000256" key="2">
    <source>
        <dbReference type="ARBA" id="ARBA00004651"/>
    </source>
</evidence>
<proteinExistence type="predicted"/>
<dbReference type="PANTHER" id="PTHR43065">
    <property type="entry name" value="SENSOR HISTIDINE KINASE"/>
    <property type="match status" value="1"/>
</dbReference>
<dbReference type="InterPro" id="IPR004358">
    <property type="entry name" value="Sig_transdc_His_kin-like_C"/>
</dbReference>
<dbReference type="AlphaFoldDB" id="A0A553JQF6"/>
<comment type="caution">
    <text evidence="15">The sequence shown here is derived from an EMBL/GenBank/DDBJ whole genome shotgun (WGS) entry which is preliminary data.</text>
</comment>
<dbReference type="GO" id="GO:0005886">
    <property type="term" value="C:plasma membrane"/>
    <property type="evidence" value="ECO:0007669"/>
    <property type="project" value="UniProtKB-SubCell"/>
</dbReference>
<accession>A0A553JQF6</accession>
<dbReference type="Gene3D" id="3.30.565.10">
    <property type="entry name" value="Histidine kinase-like ATPase, C-terminal domain"/>
    <property type="match status" value="1"/>
</dbReference>
<feature type="coiled-coil region" evidence="11">
    <location>
        <begin position="413"/>
        <end position="440"/>
    </location>
</feature>
<organism evidence="15 16">
    <name type="scientific">Shewanella hanedai</name>
    <name type="common">Alteromonas hanedai</name>
    <dbReference type="NCBI Taxonomy" id="25"/>
    <lineage>
        <taxon>Bacteria</taxon>
        <taxon>Pseudomonadati</taxon>
        <taxon>Pseudomonadota</taxon>
        <taxon>Gammaproteobacteria</taxon>
        <taxon>Alteromonadales</taxon>
        <taxon>Shewanellaceae</taxon>
        <taxon>Shewanella</taxon>
    </lineage>
</organism>
<name>A0A553JQF6_SHEHA</name>
<evidence type="ECO:0000256" key="8">
    <source>
        <dbReference type="ARBA" id="ARBA00022777"/>
    </source>
</evidence>
<keyword evidence="9 12" id="KW-1133">Transmembrane helix</keyword>
<reference evidence="16" key="1">
    <citation type="submission" date="2019-07" db="EMBL/GenBank/DDBJ databases">
        <title>Shewanella sp. YLB-08 draft genomic sequence.</title>
        <authorList>
            <person name="Yu L."/>
        </authorList>
    </citation>
    <scope>NUCLEOTIDE SEQUENCE [LARGE SCALE GENOMIC DNA]</scope>
    <source>
        <strain evidence="16">JCM 20706</strain>
    </source>
</reference>
<dbReference type="Proteomes" id="UP000318126">
    <property type="component" value="Unassembled WGS sequence"/>
</dbReference>
<dbReference type="OrthoDB" id="2521613at2"/>
<evidence type="ECO:0000313" key="16">
    <source>
        <dbReference type="Proteomes" id="UP000318126"/>
    </source>
</evidence>
<comment type="catalytic activity">
    <reaction evidence="1">
        <text>ATP + protein L-histidine = ADP + protein N-phospho-L-histidine.</text>
        <dbReference type="EC" id="2.7.13.3"/>
    </reaction>
</comment>
<evidence type="ECO:0000259" key="14">
    <source>
        <dbReference type="PROSITE" id="PS50885"/>
    </source>
</evidence>
<keyword evidence="11" id="KW-0175">Coiled coil</keyword>
<dbReference type="InterPro" id="IPR005467">
    <property type="entry name" value="His_kinase_dom"/>
</dbReference>
<feature type="transmembrane region" description="Helical" evidence="12">
    <location>
        <begin position="315"/>
        <end position="337"/>
    </location>
</feature>
<dbReference type="PROSITE" id="PS50885">
    <property type="entry name" value="HAMP"/>
    <property type="match status" value="1"/>
</dbReference>
<evidence type="ECO:0000259" key="13">
    <source>
        <dbReference type="PROSITE" id="PS50109"/>
    </source>
</evidence>
<comment type="subcellular location">
    <subcellularLocation>
        <location evidence="2">Cell membrane</location>
        <topology evidence="2">Multi-pass membrane protein</topology>
    </subcellularLocation>
</comment>
<dbReference type="PRINTS" id="PR00344">
    <property type="entry name" value="BCTRLSENSOR"/>
</dbReference>
<gene>
    <name evidence="15" type="ORF">FN961_08365</name>
</gene>
<dbReference type="CDD" id="cd06225">
    <property type="entry name" value="HAMP"/>
    <property type="match status" value="1"/>
</dbReference>
<dbReference type="PROSITE" id="PS50109">
    <property type="entry name" value="HIS_KIN"/>
    <property type="match status" value="1"/>
</dbReference>
<dbReference type="GO" id="GO:0007165">
    <property type="term" value="P:signal transduction"/>
    <property type="evidence" value="ECO:0007669"/>
    <property type="project" value="InterPro"/>
</dbReference>
<evidence type="ECO:0000256" key="12">
    <source>
        <dbReference type="SAM" id="Phobius"/>
    </source>
</evidence>
<evidence type="ECO:0000256" key="5">
    <source>
        <dbReference type="ARBA" id="ARBA00022553"/>
    </source>
</evidence>
<dbReference type="InterPro" id="IPR036890">
    <property type="entry name" value="HATPase_C_sf"/>
</dbReference>
<evidence type="ECO:0000256" key="1">
    <source>
        <dbReference type="ARBA" id="ARBA00000085"/>
    </source>
</evidence>
<evidence type="ECO:0000256" key="7">
    <source>
        <dbReference type="ARBA" id="ARBA00022692"/>
    </source>
</evidence>
<dbReference type="GO" id="GO:0004673">
    <property type="term" value="F:protein histidine kinase activity"/>
    <property type="evidence" value="ECO:0007669"/>
    <property type="project" value="UniProtKB-EC"/>
</dbReference>
<dbReference type="EMBL" id="VKGK01000008">
    <property type="protein sequence ID" value="TRY14705.1"/>
    <property type="molecule type" value="Genomic_DNA"/>
</dbReference>
<dbReference type="SMART" id="SM00387">
    <property type="entry name" value="HATPase_c"/>
    <property type="match status" value="1"/>
</dbReference>
<evidence type="ECO:0000313" key="15">
    <source>
        <dbReference type="EMBL" id="TRY14705.1"/>
    </source>
</evidence>